<proteinExistence type="predicted"/>
<dbReference type="EMBL" id="CALNXI010000470">
    <property type="protein sequence ID" value="CAH3027742.1"/>
    <property type="molecule type" value="Genomic_DNA"/>
</dbReference>
<reference evidence="2 3" key="1">
    <citation type="submission" date="2022-05" db="EMBL/GenBank/DDBJ databases">
        <authorList>
            <consortium name="Genoscope - CEA"/>
            <person name="William W."/>
        </authorList>
    </citation>
    <scope>NUCLEOTIDE SEQUENCE [LARGE SCALE GENOMIC DNA]</scope>
</reference>
<accession>A0ABN8MGV2</accession>
<evidence type="ECO:0000313" key="2">
    <source>
        <dbReference type="EMBL" id="CAH3027742.1"/>
    </source>
</evidence>
<comment type="caution">
    <text evidence="2">The sequence shown here is derived from an EMBL/GenBank/DDBJ whole genome shotgun (WGS) entry which is preliminary data.</text>
</comment>
<dbReference type="Proteomes" id="UP001159427">
    <property type="component" value="Unassembled WGS sequence"/>
</dbReference>
<name>A0ABN8MGV2_9CNID</name>
<evidence type="ECO:0000313" key="3">
    <source>
        <dbReference type="Proteomes" id="UP001159427"/>
    </source>
</evidence>
<keyword evidence="3" id="KW-1185">Reference proteome</keyword>
<evidence type="ECO:0000256" key="1">
    <source>
        <dbReference type="SAM" id="MobiDB-lite"/>
    </source>
</evidence>
<feature type="region of interest" description="Disordered" evidence="1">
    <location>
        <begin position="49"/>
        <end position="113"/>
    </location>
</feature>
<feature type="non-terminal residue" evidence="2">
    <location>
        <position position="125"/>
    </location>
</feature>
<organism evidence="2 3">
    <name type="scientific">Porites evermanni</name>
    <dbReference type="NCBI Taxonomy" id="104178"/>
    <lineage>
        <taxon>Eukaryota</taxon>
        <taxon>Metazoa</taxon>
        <taxon>Cnidaria</taxon>
        <taxon>Anthozoa</taxon>
        <taxon>Hexacorallia</taxon>
        <taxon>Scleractinia</taxon>
        <taxon>Fungiina</taxon>
        <taxon>Poritidae</taxon>
        <taxon>Porites</taxon>
    </lineage>
</organism>
<protein>
    <submittedName>
        <fullName evidence="2">Uncharacterized protein</fullName>
    </submittedName>
</protein>
<gene>
    <name evidence="2" type="ORF">PEVE_00032329</name>
</gene>
<sequence>MGDRLKQIREKSKLRRQILAQQLGASGGESIGDLLTSKDEQEVKKLKLSKEKNTISDDQVQGSKEANLPGIPAGPTKVLISEEKKERKHNVQPGDQDPEKTKEDSEEEEVEEVVYKDSSHFLKVF</sequence>